<dbReference type="InterPro" id="IPR006311">
    <property type="entry name" value="TAT_signal"/>
</dbReference>
<keyword evidence="10" id="KW-1185">Reference proteome</keyword>
<evidence type="ECO:0000256" key="1">
    <source>
        <dbReference type="ARBA" id="ARBA00006699"/>
    </source>
</evidence>
<gene>
    <name evidence="9" type="ORF">GCM10009863_22080</name>
</gene>
<proteinExistence type="inferred from homology"/>
<dbReference type="Gene3D" id="1.50.10.100">
    <property type="entry name" value="Chondroitin AC/alginate lyase"/>
    <property type="match status" value="1"/>
</dbReference>
<dbReference type="InterPro" id="IPR008929">
    <property type="entry name" value="Chondroitin_lyas"/>
</dbReference>
<organism evidence="9 10">
    <name type="scientific">Streptomyces axinellae</name>
    <dbReference type="NCBI Taxonomy" id="552788"/>
    <lineage>
        <taxon>Bacteria</taxon>
        <taxon>Bacillati</taxon>
        <taxon>Actinomycetota</taxon>
        <taxon>Actinomycetes</taxon>
        <taxon>Kitasatosporales</taxon>
        <taxon>Streptomycetaceae</taxon>
        <taxon>Streptomyces</taxon>
    </lineage>
</organism>
<evidence type="ECO:0000259" key="7">
    <source>
        <dbReference type="Pfam" id="PF02884"/>
    </source>
</evidence>
<reference evidence="10" key="1">
    <citation type="journal article" date="2019" name="Int. J. Syst. Evol. Microbiol.">
        <title>The Global Catalogue of Microorganisms (GCM) 10K type strain sequencing project: providing services to taxonomists for standard genome sequencing and annotation.</title>
        <authorList>
            <consortium name="The Broad Institute Genomics Platform"/>
            <consortium name="The Broad Institute Genome Sequencing Center for Infectious Disease"/>
            <person name="Wu L."/>
            <person name="Ma J."/>
        </authorList>
    </citation>
    <scope>NUCLEOTIDE SEQUENCE [LARGE SCALE GENOMIC DNA]</scope>
    <source>
        <strain evidence="10">JCM 16373</strain>
    </source>
</reference>
<dbReference type="SUPFAM" id="SSF74650">
    <property type="entry name" value="Galactose mutarotase-like"/>
    <property type="match status" value="1"/>
</dbReference>
<dbReference type="RefSeq" id="WP_344564692.1">
    <property type="nucleotide sequence ID" value="NZ_BAAARJ010000006.1"/>
</dbReference>
<dbReference type="GO" id="GO:0016829">
    <property type="term" value="F:lyase activity"/>
    <property type="evidence" value="ECO:0007669"/>
    <property type="project" value="UniProtKB-KW"/>
</dbReference>
<feature type="domain" description="Polysaccharide lyase family 8 central" evidence="6">
    <location>
        <begin position="442"/>
        <end position="763"/>
    </location>
</feature>
<sequence length="902" mass="95220">MEFTRRRVLSLLSATGLAAVLPAHAASARAASPEAAPAAATPPEAASRADGRATGAERLLANAVAVAAGTSVSNARPETAAKLAAAAEAAASHLAAMDAAGEDEVFAGLPLGSDDAPLNTTFRQLYEIALAARAPGLGPLPGHPDPDAVRRRVIDALALLHERYYGDQDKGYYGNWFTWEIGISTSVTATLVLLADEVAAQRPALSGAYLAAMDAYLRNGKDGDVDLDSRFHTGANLADITTNRLLQGALSGGPDGEARIRKALEDQLTVYATIDPYALEHGVTDGHYADGSFIQHHSVAYTGSYGKGLLTRVTQTLKLLDGTGYADTSVLVPVIHRWVADGFAPVIFEGWMMEIVKGRAVSRTGTGYADTAAVAEAVTDLSGYAAGARAAALKSYVKHLHALARPSPDPARFASPLTVVHYADLLADESVPAADLNPAERHTAFNAMDKTVHRRPGYAFALSRSSARISKYEYMSGENLMPWFQGEGAHYLYLAGQDQSQAFGVDHFTTVSPYGLAGVTAPVERRRTVPELYGKPYYDNPDHPLHFTASSESQNTYVYFPCGTGSHSGGAVLGAYGVAAMVQSDDVAYAHRARLPDDFAVYRNATATKSWFLLDEEIVVLAACVGDPAGRAVTTTIDARVAAPEDRVTLTGARLDGTNWSPGARHGGGTGPQPGTSTSSAPETGRLRWLRYANQTRGTSVGYLFLDAGHSVTVALEPVTRSRRVVRTANPDTAVTRQVFGASFRQAPRTGRIALAYALLPNATESALRSYGEESTHSGGPLAVLANTPRLQAIRHRGLGLVAANSFAAGHHTVAGLRLDGPASVLVREEGANGRGGGRITVAASDPTTRRPRLSVLLRGRRLAAVAADPGVTARAAPGGTLLRFPTHHAYGRTFAVTLRER</sequence>
<feature type="compositionally biased region" description="Low complexity" evidence="4">
    <location>
        <begin position="32"/>
        <end position="48"/>
    </location>
</feature>
<feature type="region of interest" description="Disordered" evidence="4">
    <location>
        <begin position="32"/>
        <end position="52"/>
    </location>
</feature>
<evidence type="ECO:0000259" key="6">
    <source>
        <dbReference type="Pfam" id="PF02278"/>
    </source>
</evidence>
<feature type="signal peptide" evidence="5">
    <location>
        <begin position="1"/>
        <end position="25"/>
    </location>
</feature>
<dbReference type="SUPFAM" id="SSF48230">
    <property type="entry name" value="Chondroitin AC/alginate lyase"/>
    <property type="match status" value="1"/>
</dbReference>
<dbReference type="PROSITE" id="PS51318">
    <property type="entry name" value="TAT"/>
    <property type="match status" value="1"/>
</dbReference>
<evidence type="ECO:0000313" key="10">
    <source>
        <dbReference type="Proteomes" id="UP001501447"/>
    </source>
</evidence>
<evidence type="ECO:0000259" key="8">
    <source>
        <dbReference type="Pfam" id="PF08124"/>
    </source>
</evidence>
<dbReference type="InterPro" id="IPR012970">
    <property type="entry name" value="Lyase_8_alpha_N"/>
</dbReference>
<dbReference type="PANTHER" id="PTHR38481">
    <property type="entry name" value="HYALURONATE LYASE"/>
    <property type="match status" value="1"/>
</dbReference>
<feature type="domain" description="Polysaccharide lyase family 8 C-terminal" evidence="7">
    <location>
        <begin position="784"/>
        <end position="850"/>
    </location>
</feature>
<protein>
    <submittedName>
        <fullName evidence="9">Polysaccharide lyase 8 family protein</fullName>
    </submittedName>
</protein>
<dbReference type="PANTHER" id="PTHR38481:SF1">
    <property type="entry name" value="HYALURONATE LYASE"/>
    <property type="match status" value="1"/>
</dbReference>
<dbReference type="InterPro" id="IPR038970">
    <property type="entry name" value="Lyase_8"/>
</dbReference>
<dbReference type="Gene3D" id="2.70.98.10">
    <property type="match status" value="1"/>
</dbReference>
<dbReference type="InterPro" id="IPR004103">
    <property type="entry name" value="Lyase_8_C"/>
</dbReference>
<dbReference type="InterPro" id="IPR011013">
    <property type="entry name" value="Gal_mutarotase_sf_dom"/>
</dbReference>
<feature type="chain" id="PRO_5045471150" evidence="5">
    <location>
        <begin position="26"/>
        <end position="902"/>
    </location>
</feature>
<feature type="domain" description="Polysaccharide lyase 8 N-terminal alpha-helical" evidence="8">
    <location>
        <begin position="79"/>
        <end position="398"/>
    </location>
</feature>
<keyword evidence="2 5" id="KW-0732">Signal</keyword>
<evidence type="ECO:0000256" key="5">
    <source>
        <dbReference type="SAM" id="SignalP"/>
    </source>
</evidence>
<accession>A0ABP6CDC1</accession>
<evidence type="ECO:0000256" key="4">
    <source>
        <dbReference type="SAM" id="MobiDB-lite"/>
    </source>
</evidence>
<evidence type="ECO:0000256" key="2">
    <source>
        <dbReference type="ARBA" id="ARBA00022729"/>
    </source>
</evidence>
<dbReference type="Pfam" id="PF02278">
    <property type="entry name" value="Lyase_8"/>
    <property type="match status" value="1"/>
</dbReference>
<dbReference type="Pfam" id="PF08124">
    <property type="entry name" value="Lyase_8_N"/>
    <property type="match status" value="1"/>
</dbReference>
<comment type="caution">
    <text evidence="9">The sequence shown here is derived from an EMBL/GenBank/DDBJ whole genome shotgun (WGS) entry which is preliminary data.</text>
</comment>
<dbReference type="Gene3D" id="2.60.220.10">
    <property type="entry name" value="Polysaccharide lyase family 8-like, C-terminal"/>
    <property type="match status" value="1"/>
</dbReference>
<feature type="compositionally biased region" description="Low complexity" evidence="4">
    <location>
        <begin position="673"/>
        <end position="682"/>
    </location>
</feature>
<dbReference type="Proteomes" id="UP001501447">
    <property type="component" value="Unassembled WGS sequence"/>
</dbReference>
<dbReference type="InterPro" id="IPR011071">
    <property type="entry name" value="Lyase_8-like_C"/>
</dbReference>
<dbReference type="InterPro" id="IPR014718">
    <property type="entry name" value="GH-type_carb-bd"/>
</dbReference>
<feature type="region of interest" description="Disordered" evidence="4">
    <location>
        <begin position="653"/>
        <end position="682"/>
    </location>
</feature>
<evidence type="ECO:0000256" key="3">
    <source>
        <dbReference type="ARBA" id="ARBA00023239"/>
    </source>
</evidence>
<dbReference type="InterPro" id="IPR003159">
    <property type="entry name" value="Lyase_8_central_dom"/>
</dbReference>
<keyword evidence="3 9" id="KW-0456">Lyase</keyword>
<dbReference type="SUPFAM" id="SSF49863">
    <property type="entry name" value="Hyaluronate lyase-like, C-terminal domain"/>
    <property type="match status" value="1"/>
</dbReference>
<comment type="similarity">
    <text evidence="1">Belongs to the polysaccharide lyase 8 family.</text>
</comment>
<dbReference type="EMBL" id="BAAARJ010000006">
    <property type="protein sequence ID" value="GAA2608255.1"/>
    <property type="molecule type" value="Genomic_DNA"/>
</dbReference>
<dbReference type="Pfam" id="PF02884">
    <property type="entry name" value="Lyase_8_C"/>
    <property type="match status" value="1"/>
</dbReference>
<name>A0ABP6CDC1_9ACTN</name>
<evidence type="ECO:0000313" key="9">
    <source>
        <dbReference type="EMBL" id="GAA2608255.1"/>
    </source>
</evidence>